<evidence type="ECO:0000256" key="4">
    <source>
        <dbReference type="ARBA" id="ARBA00022801"/>
    </source>
</evidence>
<organism evidence="7 8">
    <name type="scientific">Catenisphaera adipataccumulans</name>
    <dbReference type="NCBI Taxonomy" id="700500"/>
    <lineage>
        <taxon>Bacteria</taxon>
        <taxon>Bacillati</taxon>
        <taxon>Bacillota</taxon>
        <taxon>Erysipelotrichia</taxon>
        <taxon>Erysipelotrichales</taxon>
        <taxon>Erysipelotrichaceae</taxon>
        <taxon>Catenisphaera</taxon>
    </lineage>
</organism>
<comment type="subcellular location">
    <subcellularLocation>
        <location evidence="1">Virion</location>
    </subcellularLocation>
</comment>
<evidence type="ECO:0000259" key="6">
    <source>
        <dbReference type="Pfam" id="PF05065"/>
    </source>
</evidence>
<protein>
    <submittedName>
        <fullName evidence="7">HK97 family phage major capsid protein</fullName>
    </submittedName>
</protein>
<dbReference type="GO" id="GO:0008233">
    <property type="term" value="F:peptidase activity"/>
    <property type="evidence" value="ECO:0007669"/>
    <property type="project" value="UniProtKB-KW"/>
</dbReference>
<dbReference type="Proteomes" id="UP000539953">
    <property type="component" value="Unassembled WGS sequence"/>
</dbReference>
<dbReference type="SUPFAM" id="SSF56563">
    <property type="entry name" value="Major capsid protein gp5"/>
    <property type="match status" value="1"/>
</dbReference>
<evidence type="ECO:0000256" key="2">
    <source>
        <dbReference type="ARBA" id="ARBA00022612"/>
    </source>
</evidence>
<comment type="caution">
    <text evidence="7">The sequence shown here is derived from an EMBL/GenBank/DDBJ whole genome shotgun (WGS) entry which is preliminary data.</text>
</comment>
<evidence type="ECO:0000256" key="3">
    <source>
        <dbReference type="ARBA" id="ARBA00022670"/>
    </source>
</evidence>
<dbReference type="GO" id="GO:0006508">
    <property type="term" value="P:proteolysis"/>
    <property type="evidence" value="ECO:0007669"/>
    <property type="project" value="UniProtKB-KW"/>
</dbReference>
<dbReference type="InterPro" id="IPR006433">
    <property type="entry name" value="Prohead_protease"/>
</dbReference>
<accession>A0A7W8FWR1</accession>
<feature type="domain" description="Phage capsid-like C-terminal" evidence="6">
    <location>
        <begin position="227"/>
        <end position="489"/>
    </location>
</feature>
<dbReference type="Pfam" id="PF05065">
    <property type="entry name" value="Phage_capsid"/>
    <property type="match status" value="1"/>
</dbReference>
<dbReference type="Pfam" id="PF04586">
    <property type="entry name" value="Peptidase_S78"/>
    <property type="match status" value="1"/>
</dbReference>
<dbReference type="InterPro" id="IPR054613">
    <property type="entry name" value="Peptidase_S78_dom"/>
</dbReference>
<evidence type="ECO:0000259" key="5">
    <source>
        <dbReference type="Pfam" id="PF04586"/>
    </source>
</evidence>
<gene>
    <name evidence="7" type="ORF">HNQ47_000215</name>
</gene>
<evidence type="ECO:0000313" key="8">
    <source>
        <dbReference type="Proteomes" id="UP000539953"/>
    </source>
</evidence>
<proteinExistence type="predicted"/>
<sequence length="493" mass="52892">MKKQTRNSEIRAAEKPLILEGTAVVFNQPAAIGGVTERIDPKALDGVDLNDVALLVNHDGAGIPLARSPKTLALTVTERGLEMRAELPDTESARSVYEAVKRGDLSQMSFAFDVGNYTFDEQTQTRTITQISKVYEISIVNYAAYTQTNVQARNSAGKEENTMFNPITANLENKQIVTDTHAVPEYRSAFFKRMLGKPLTDAETRAFEAAQAEKRADAFNTLSNSAAVVPTETLNEVVKQSRNVNGLFDVVRLFSVPSNLSVPVGTPNDAAAWHTEGAAVERQKAETTAVTFTGLELIKMLSMSAAVKRMTLSAFESYITDELKSCIADAIGAAIVNGTGSGQPTGILTGIKWDKTNTITTTALTGDTLLAAIALMPAGYAAGAKFAMSTSTLFGTVYPLKNSEGDYIFTDAENGGVRRLFGFEIVIDDNIPAGTVLFGNFNYYGVNIPQGIAVEMSRESGFTSGLIDYRALCIADGKPIVPGAFVKVEVKAA</sequence>
<keyword evidence="8" id="KW-1185">Reference proteome</keyword>
<dbReference type="RefSeq" id="WP_183326690.1">
    <property type="nucleotide sequence ID" value="NZ_JACHHK010000001.1"/>
</dbReference>
<dbReference type="NCBIfam" id="TIGR01554">
    <property type="entry name" value="major_cap_HK97"/>
    <property type="match status" value="1"/>
</dbReference>
<dbReference type="InterPro" id="IPR024455">
    <property type="entry name" value="Phage_capsid"/>
</dbReference>
<dbReference type="Gene3D" id="3.30.2400.10">
    <property type="entry name" value="Major capsid protein gp5"/>
    <property type="match status" value="1"/>
</dbReference>
<evidence type="ECO:0000313" key="7">
    <source>
        <dbReference type="EMBL" id="MBB5182212.1"/>
    </source>
</evidence>
<keyword evidence="2" id="KW-1188">Viral release from host cell</keyword>
<keyword evidence="3" id="KW-0645">Protease</keyword>
<dbReference type="InterPro" id="IPR054612">
    <property type="entry name" value="Phage_capsid-like_C"/>
</dbReference>
<evidence type="ECO:0000256" key="1">
    <source>
        <dbReference type="ARBA" id="ARBA00004328"/>
    </source>
</evidence>
<dbReference type="NCBIfam" id="TIGR01543">
    <property type="entry name" value="proheadase_HK97"/>
    <property type="match status" value="1"/>
</dbReference>
<name>A0A7W8FWR1_9FIRM</name>
<dbReference type="EMBL" id="JACHHK010000001">
    <property type="protein sequence ID" value="MBB5182212.1"/>
    <property type="molecule type" value="Genomic_DNA"/>
</dbReference>
<dbReference type="Gene3D" id="3.30.2320.10">
    <property type="entry name" value="hypothetical protein PF0899 domain"/>
    <property type="match status" value="1"/>
</dbReference>
<keyword evidence="4" id="KW-0378">Hydrolase</keyword>
<dbReference type="AlphaFoldDB" id="A0A7W8FWR1"/>
<feature type="domain" description="Prohead serine protease" evidence="5">
    <location>
        <begin position="10"/>
        <end position="156"/>
    </location>
</feature>
<reference evidence="7 8" key="1">
    <citation type="submission" date="2020-08" db="EMBL/GenBank/DDBJ databases">
        <title>Genomic Encyclopedia of Type Strains, Phase IV (KMG-IV): sequencing the most valuable type-strain genomes for metagenomic binning, comparative biology and taxonomic classification.</title>
        <authorList>
            <person name="Goeker M."/>
        </authorList>
    </citation>
    <scope>NUCLEOTIDE SEQUENCE [LARGE SCALE GENOMIC DNA]</scope>
    <source>
        <strain evidence="7 8">DSM 25799</strain>
    </source>
</reference>